<dbReference type="AlphaFoldDB" id="A0A803LXU2"/>
<dbReference type="InterPro" id="IPR004853">
    <property type="entry name" value="Sugar_P_trans_dom"/>
</dbReference>
<evidence type="ECO:0000256" key="3">
    <source>
        <dbReference type="ARBA" id="ARBA00022989"/>
    </source>
</evidence>
<feature type="transmembrane region" description="Helical" evidence="5">
    <location>
        <begin position="256"/>
        <end position="274"/>
    </location>
</feature>
<dbReference type="InterPro" id="IPR050186">
    <property type="entry name" value="TPT_transporter"/>
</dbReference>
<proteinExistence type="predicted"/>
<dbReference type="GO" id="GO:0048527">
    <property type="term" value="P:lateral root development"/>
    <property type="evidence" value="ECO:0007669"/>
    <property type="project" value="EnsemblPlants"/>
</dbReference>
<dbReference type="EnsemblPlants" id="AUR62020293-RA">
    <property type="protein sequence ID" value="AUR62020293-RA:cds"/>
    <property type="gene ID" value="AUR62020293"/>
</dbReference>
<dbReference type="GO" id="GO:0005794">
    <property type="term" value="C:Golgi apparatus"/>
    <property type="evidence" value="ECO:0007669"/>
    <property type="project" value="EnsemblPlants"/>
</dbReference>
<evidence type="ECO:0000256" key="2">
    <source>
        <dbReference type="ARBA" id="ARBA00022692"/>
    </source>
</evidence>
<dbReference type="GO" id="GO:0016020">
    <property type="term" value="C:membrane"/>
    <property type="evidence" value="ECO:0007669"/>
    <property type="project" value="UniProtKB-SubCell"/>
</dbReference>
<evidence type="ECO:0000259" key="6">
    <source>
        <dbReference type="Pfam" id="PF03151"/>
    </source>
</evidence>
<evidence type="ECO:0000256" key="5">
    <source>
        <dbReference type="SAM" id="Phobius"/>
    </source>
</evidence>
<comment type="subcellular location">
    <subcellularLocation>
        <location evidence="1">Membrane</location>
        <topology evidence="1">Multi-pass membrane protein</topology>
    </subcellularLocation>
</comment>
<evidence type="ECO:0000256" key="1">
    <source>
        <dbReference type="ARBA" id="ARBA00004141"/>
    </source>
</evidence>
<accession>A0A803LXU2</accession>
<evidence type="ECO:0000256" key="4">
    <source>
        <dbReference type="ARBA" id="ARBA00023136"/>
    </source>
</evidence>
<dbReference type="Gramene" id="AUR62020293-RA">
    <property type="protein sequence ID" value="AUR62020293-RA:cds"/>
    <property type="gene ID" value="AUR62020293"/>
</dbReference>
<dbReference type="GO" id="GO:0080147">
    <property type="term" value="P:root hair cell development"/>
    <property type="evidence" value="ECO:0007669"/>
    <property type="project" value="EnsemblPlants"/>
</dbReference>
<dbReference type="Proteomes" id="UP000596660">
    <property type="component" value="Unplaced"/>
</dbReference>
<dbReference type="PANTHER" id="PTHR11132">
    <property type="entry name" value="SOLUTE CARRIER FAMILY 35"/>
    <property type="match status" value="1"/>
</dbReference>
<sequence>MFVKGVMPVILRMFSLRRKILMIQLKKIMTLCSTMMTLLTVQQLATALLIHIGRVMGYTKAKALNMDTAKKLLWVSLFYNANVAFALASLKGVNIPMYIAIKRLTPLAVLVAGFFSGKKRPSRQASLSVILTAVGVLIAALGDFSFDLFGYSMALTSVFFQTMFLVLVEKSGAEDGLSSVEIMFYNSFLSLPVLVVPPSFLVILAASLIMGIALNFTMFLCTIVNSALTTTIVGVLKGVGSTTLGFVLLGGVEIHALNVTGLVINTVGGVWYSYAKYQEKKKKLPKTIPDAEAYRK</sequence>
<dbReference type="Pfam" id="PF03151">
    <property type="entry name" value="TPT"/>
    <property type="match status" value="1"/>
</dbReference>
<keyword evidence="2 5" id="KW-0812">Transmembrane</keyword>
<keyword evidence="3 5" id="KW-1133">Transmembrane helix</keyword>
<feature type="transmembrane region" description="Helical" evidence="5">
    <location>
        <begin position="73"/>
        <end position="90"/>
    </location>
</feature>
<reference evidence="7" key="2">
    <citation type="submission" date="2021-03" db="UniProtKB">
        <authorList>
            <consortium name="EnsemblPlants"/>
        </authorList>
    </citation>
    <scope>IDENTIFICATION</scope>
</reference>
<feature type="transmembrane region" description="Helical" evidence="5">
    <location>
        <begin position="188"/>
        <end position="209"/>
    </location>
</feature>
<evidence type="ECO:0000313" key="7">
    <source>
        <dbReference type="EnsemblPlants" id="AUR62020293-RA:cds"/>
    </source>
</evidence>
<dbReference type="GO" id="GO:0005459">
    <property type="term" value="F:UDP-galactose transmembrane transporter activity"/>
    <property type="evidence" value="ECO:0007669"/>
    <property type="project" value="EnsemblPlants"/>
</dbReference>
<keyword evidence="8" id="KW-1185">Reference proteome</keyword>
<name>A0A803LXU2_CHEQI</name>
<feature type="transmembrane region" description="Helical" evidence="5">
    <location>
        <begin position="216"/>
        <end position="236"/>
    </location>
</feature>
<organism evidence="7 8">
    <name type="scientific">Chenopodium quinoa</name>
    <name type="common">Quinoa</name>
    <dbReference type="NCBI Taxonomy" id="63459"/>
    <lineage>
        <taxon>Eukaryota</taxon>
        <taxon>Viridiplantae</taxon>
        <taxon>Streptophyta</taxon>
        <taxon>Embryophyta</taxon>
        <taxon>Tracheophyta</taxon>
        <taxon>Spermatophyta</taxon>
        <taxon>Magnoliopsida</taxon>
        <taxon>eudicotyledons</taxon>
        <taxon>Gunneridae</taxon>
        <taxon>Pentapetalae</taxon>
        <taxon>Caryophyllales</taxon>
        <taxon>Chenopodiaceae</taxon>
        <taxon>Chenopodioideae</taxon>
        <taxon>Atripliceae</taxon>
        <taxon>Chenopodium</taxon>
    </lineage>
</organism>
<feature type="transmembrane region" description="Helical" evidence="5">
    <location>
        <begin position="123"/>
        <end position="141"/>
    </location>
</feature>
<evidence type="ECO:0000313" key="8">
    <source>
        <dbReference type="Proteomes" id="UP000596660"/>
    </source>
</evidence>
<keyword evidence="4 5" id="KW-0472">Membrane</keyword>
<reference evidence="7" key="1">
    <citation type="journal article" date="2017" name="Nature">
        <title>The genome of Chenopodium quinoa.</title>
        <authorList>
            <person name="Jarvis D.E."/>
            <person name="Ho Y.S."/>
            <person name="Lightfoot D.J."/>
            <person name="Schmoeckel S.M."/>
            <person name="Li B."/>
            <person name="Borm T.J.A."/>
            <person name="Ohyanagi H."/>
            <person name="Mineta K."/>
            <person name="Michell C.T."/>
            <person name="Saber N."/>
            <person name="Kharbatia N.M."/>
            <person name="Rupper R.R."/>
            <person name="Sharp A.R."/>
            <person name="Dally N."/>
            <person name="Boughton B.A."/>
            <person name="Woo Y.H."/>
            <person name="Gao G."/>
            <person name="Schijlen E.G.W.M."/>
            <person name="Guo X."/>
            <person name="Momin A.A."/>
            <person name="Negrao S."/>
            <person name="Al-Babili S."/>
            <person name="Gehring C."/>
            <person name="Roessner U."/>
            <person name="Jung C."/>
            <person name="Murphy K."/>
            <person name="Arold S.T."/>
            <person name="Gojobori T."/>
            <person name="van der Linden C.G."/>
            <person name="van Loo E.N."/>
            <person name="Jellen E.N."/>
            <person name="Maughan P.J."/>
            <person name="Tester M."/>
        </authorList>
    </citation>
    <scope>NUCLEOTIDE SEQUENCE [LARGE SCALE GENOMIC DNA]</scope>
    <source>
        <strain evidence="7">cv. PI 614886</strain>
    </source>
</reference>
<dbReference type="OMA" id="NCIPIFG"/>
<dbReference type="GO" id="GO:0005460">
    <property type="term" value="F:UDP-glucose transmembrane transporter activity"/>
    <property type="evidence" value="ECO:0007669"/>
    <property type="project" value="EnsemblPlants"/>
</dbReference>
<protein>
    <recommendedName>
        <fullName evidence="6">Sugar phosphate transporter domain-containing protein</fullName>
    </recommendedName>
</protein>
<feature type="domain" description="Sugar phosphate transporter" evidence="6">
    <location>
        <begin position="22"/>
        <end position="203"/>
    </location>
</feature>